<protein>
    <submittedName>
        <fullName evidence="1">Uncharacterized protein</fullName>
    </submittedName>
</protein>
<name>A0A484NCY5_9ASTE</name>
<gene>
    <name evidence="1" type="ORF">CCAM_LOCUS41027</name>
</gene>
<sequence length="186" mass="19947">MRAARVSEIGTKDAPLALDPRANSSRRGRRIYRSASRWTAYLGLANSIAADDLECLAGRAYLSLVEEEIKSRRGRRIGVHRGGPASLGDGAGELQPSVPACSSPFRHSTQHNGEEDVLSAQLRRGLSGAAASISNWREGARAGGLHVVFSSAVGIAGHAAGRRFSSETVDHRDSDALSRRQIQSRY</sequence>
<evidence type="ECO:0000313" key="2">
    <source>
        <dbReference type="Proteomes" id="UP000595140"/>
    </source>
</evidence>
<reference evidence="1 2" key="1">
    <citation type="submission" date="2018-04" db="EMBL/GenBank/DDBJ databases">
        <authorList>
            <person name="Vogel A."/>
        </authorList>
    </citation>
    <scope>NUCLEOTIDE SEQUENCE [LARGE SCALE GENOMIC DNA]</scope>
</reference>
<proteinExistence type="predicted"/>
<evidence type="ECO:0000313" key="1">
    <source>
        <dbReference type="EMBL" id="VFQ99251.1"/>
    </source>
</evidence>
<organism evidence="1 2">
    <name type="scientific">Cuscuta campestris</name>
    <dbReference type="NCBI Taxonomy" id="132261"/>
    <lineage>
        <taxon>Eukaryota</taxon>
        <taxon>Viridiplantae</taxon>
        <taxon>Streptophyta</taxon>
        <taxon>Embryophyta</taxon>
        <taxon>Tracheophyta</taxon>
        <taxon>Spermatophyta</taxon>
        <taxon>Magnoliopsida</taxon>
        <taxon>eudicotyledons</taxon>
        <taxon>Gunneridae</taxon>
        <taxon>Pentapetalae</taxon>
        <taxon>asterids</taxon>
        <taxon>lamiids</taxon>
        <taxon>Solanales</taxon>
        <taxon>Convolvulaceae</taxon>
        <taxon>Cuscuteae</taxon>
        <taxon>Cuscuta</taxon>
        <taxon>Cuscuta subgen. Grammica</taxon>
        <taxon>Cuscuta sect. Cleistogrammica</taxon>
    </lineage>
</organism>
<dbReference type="AlphaFoldDB" id="A0A484NCY5"/>
<dbReference type="Proteomes" id="UP000595140">
    <property type="component" value="Unassembled WGS sequence"/>
</dbReference>
<dbReference type="EMBL" id="OOIL02006652">
    <property type="protein sequence ID" value="VFQ99251.1"/>
    <property type="molecule type" value="Genomic_DNA"/>
</dbReference>
<accession>A0A484NCY5</accession>
<keyword evidence="2" id="KW-1185">Reference proteome</keyword>